<dbReference type="NCBIfam" id="TIGR00247">
    <property type="entry name" value="endolytic transglycosylase MltG"/>
    <property type="match status" value="1"/>
</dbReference>
<keyword evidence="9" id="KW-1185">Reference proteome</keyword>
<organism evidence="8 9">
    <name type="scientific">Demequina activiva</name>
    <dbReference type="NCBI Taxonomy" id="1582364"/>
    <lineage>
        <taxon>Bacteria</taxon>
        <taxon>Bacillati</taxon>
        <taxon>Actinomycetota</taxon>
        <taxon>Actinomycetes</taxon>
        <taxon>Micrococcales</taxon>
        <taxon>Demequinaceae</taxon>
        <taxon>Demequina</taxon>
    </lineage>
</organism>
<evidence type="ECO:0000256" key="7">
    <source>
        <dbReference type="SAM" id="MobiDB-lite"/>
    </source>
</evidence>
<evidence type="ECO:0000256" key="2">
    <source>
        <dbReference type="ARBA" id="ARBA00022692"/>
    </source>
</evidence>
<evidence type="ECO:0000313" key="8">
    <source>
        <dbReference type="EMBL" id="GIG55179.1"/>
    </source>
</evidence>
<evidence type="ECO:0000256" key="1">
    <source>
        <dbReference type="ARBA" id="ARBA00022475"/>
    </source>
</evidence>
<comment type="caution">
    <text evidence="8">The sequence shown here is derived from an EMBL/GenBank/DDBJ whole genome shotgun (WGS) entry which is preliminary data.</text>
</comment>
<dbReference type="RefSeq" id="WP_203656409.1">
    <property type="nucleotide sequence ID" value="NZ_BONR01000004.1"/>
</dbReference>
<dbReference type="Pfam" id="PF02618">
    <property type="entry name" value="YceG"/>
    <property type="match status" value="1"/>
</dbReference>
<evidence type="ECO:0000256" key="4">
    <source>
        <dbReference type="ARBA" id="ARBA00023136"/>
    </source>
</evidence>
<name>A0A919UH98_9MICO</name>
<evidence type="ECO:0000256" key="6">
    <source>
        <dbReference type="ARBA" id="ARBA00023316"/>
    </source>
</evidence>
<dbReference type="EMBL" id="BONR01000004">
    <property type="protein sequence ID" value="GIG55179.1"/>
    <property type="molecule type" value="Genomic_DNA"/>
</dbReference>
<keyword evidence="4" id="KW-0472">Membrane</keyword>
<dbReference type="PANTHER" id="PTHR30518:SF2">
    <property type="entry name" value="ENDOLYTIC MUREIN TRANSGLYCOSYLASE"/>
    <property type="match status" value="1"/>
</dbReference>
<feature type="compositionally biased region" description="Low complexity" evidence="7">
    <location>
        <begin position="83"/>
        <end position="96"/>
    </location>
</feature>
<keyword evidence="2" id="KW-0812">Transmembrane</keyword>
<dbReference type="AlphaFoldDB" id="A0A919UH98"/>
<keyword evidence="5" id="KW-0456">Lyase</keyword>
<evidence type="ECO:0008006" key="10">
    <source>
        <dbReference type="Google" id="ProtNLM"/>
    </source>
</evidence>
<feature type="region of interest" description="Disordered" evidence="7">
    <location>
        <begin position="81"/>
        <end position="101"/>
    </location>
</feature>
<evidence type="ECO:0000256" key="3">
    <source>
        <dbReference type="ARBA" id="ARBA00022989"/>
    </source>
</evidence>
<accession>A0A919UH98</accession>
<keyword evidence="1" id="KW-1003">Cell membrane</keyword>
<dbReference type="Proteomes" id="UP000652354">
    <property type="component" value="Unassembled WGS sequence"/>
</dbReference>
<dbReference type="GO" id="GO:0071555">
    <property type="term" value="P:cell wall organization"/>
    <property type="evidence" value="ECO:0007669"/>
    <property type="project" value="UniProtKB-KW"/>
</dbReference>
<proteinExistence type="predicted"/>
<reference evidence="8" key="1">
    <citation type="submission" date="2021-01" db="EMBL/GenBank/DDBJ databases">
        <title>Whole genome shotgun sequence of Demequina activiva NBRC 110675.</title>
        <authorList>
            <person name="Komaki H."/>
            <person name="Tamura T."/>
        </authorList>
    </citation>
    <scope>NUCLEOTIDE SEQUENCE</scope>
    <source>
        <strain evidence="8">NBRC 110675</strain>
    </source>
</reference>
<dbReference type="InterPro" id="IPR003770">
    <property type="entry name" value="MLTG-like"/>
</dbReference>
<dbReference type="Gene3D" id="3.30.160.60">
    <property type="entry name" value="Classic Zinc Finger"/>
    <property type="match status" value="1"/>
</dbReference>
<sequence length="340" mass="35726">MNTAHDELAAIAREGAQRFSSTGLASSHATVTRRVRRHRVARGSVTAVAGVGIAGAGAFGVIQLRGADAVGPAGTLAPSITGAASPSASPVPSAEASQDEASGSEIHGIFDVYPGDRADVVIERLADAFDTDVATARAAVVDALPPEAQGEPDGWLLPGRYSKWADPDNESLTLEELVGSGLTSANADLLEAEGVPRKQWHDTLVIASIAQAEAQMPEDMAKVAAVIRNRLDAGMRLELDSTLRFEGERNGIDFSDPHRTTSEDRAAETPYNTYVNQGLPPTAIGAPSTTAITAATRPADGDWLYFVRFPSGGVRFATNFEEHLDNVTALQEQLQSGDAE</sequence>
<keyword evidence="6" id="KW-0961">Cell wall biogenesis/degradation</keyword>
<gene>
    <name evidence="8" type="ORF">Dac01nite_19310</name>
</gene>
<protein>
    <recommendedName>
        <fullName evidence="10">Endolytic murein transglycosylase</fullName>
    </recommendedName>
</protein>
<evidence type="ECO:0000313" key="9">
    <source>
        <dbReference type="Proteomes" id="UP000652354"/>
    </source>
</evidence>
<dbReference type="PANTHER" id="PTHR30518">
    <property type="entry name" value="ENDOLYTIC MUREIN TRANSGLYCOSYLASE"/>
    <property type="match status" value="1"/>
</dbReference>
<dbReference type="GO" id="GO:0016829">
    <property type="term" value="F:lyase activity"/>
    <property type="evidence" value="ECO:0007669"/>
    <property type="project" value="UniProtKB-KW"/>
</dbReference>
<keyword evidence="3" id="KW-1133">Transmembrane helix</keyword>
<evidence type="ECO:0000256" key="5">
    <source>
        <dbReference type="ARBA" id="ARBA00023239"/>
    </source>
</evidence>